<accession>A0ABY8K8U8</accession>
<evidence type="ECO:0000256" key="1">
    <source>
        <dbReference type="SAM" id="MobiDB-lite"/>
    </source>
</evidence>
<keyword evidence="2" id="KW-0808">Transferase</keyword>
<name>A0ABY8K8U8_9ACTN</name>
<dbReference type="GO" id="GO:0016740">
    <property type="term" value="F:transferase activity"/>
    <property type="evidence" value="ECO:0007669"/>
    <property type="project" value="UniProtKB-KW"/>
</dbReference>
<dbReference type="Proteomes" id="UP001216440">
    <property type="component" value="Chromosome"/>
</dbReference>
<evidence type="ECO:0000313" key="2">
    <source>
        <dbReference type="EMBL" id="WGD44615.1"/>
    </source>
</evidence>
<organism evidence="2 3">
    <name type="scientific">Streptomyces cathayae</name>
    <dbReference type="NCBI Taxonomy" id="3031124"/>
    <lineage>
        <taxon>Bacteria</taxon>
        <taxon>Bacillati</taxon>
        <taxon>Actinomycetota</taxon>
        <taxon>Actinomycetes</taxon>
        <taxon>Kitasatosporales</taxon>
        <taxon>Streptomycetaceae</taxon>
        <taxon>Streptomyces</taxon>
    </lineage>
</organism>
<proteinExistence type="predicted"/>
<feature type="region of interest" description="Disordered" evidence="1">
    <location>
        <begin position="33"/>
        <end position="59"/>
    </location>
</feature>
<sequence length="274" mass="30237">MSTQQATDGPRAHCTVDTDGRITFRLRLRSSGRPRLELVPRPKKNRPEQPAHLLDLEPHGDDGEVRAVLAPRPELPEGRWDAYLLREPEAGRERLRPGLRDLRALVDGTFRVGPSPVAVRVPYATKAGFLTVRTWLRTAHAEAGRLDLTDGAMTVRARLYGAELTDGAEVLLRLRGDRTTVRGYRPRAEGDAFDFSVPFAELAAAAAGNQVWDAFLRPAADAPLVRISRLLDDMADRKAVCAYPRSAAGGAVLRPYYTVDNDLSVEVTATDRPR</sequence>
<gene>
    <name evidence="2" type="ORF">PYS65_33280</name>
</gene>
<dbReference type="EMBL" id="CP121682">
    <property type="protein sequence ID" value="WGD44615.1"/>
    <property type="molecule type" value="Genomic_DNA"/>
</dbReference>
<evidence type="ECO:0000313" key="3">
    <source>
        <dbReference type="Proteomes" id="UP001216440"/>
    </source>
</evidence>
<dbReference type="RefSeq" id="WP_279337683.1">
    <property type="nucleotide sequence ID" value="NZ_CP121682.1"/>
</dbReference>
<feature type="compositionally biased region" description="Basic and acidic residues" evidence="1">
    <location>
        <begin position="34"/>
        <end position="59"/>
    </location>
</feature>
<keyword evidence="3" id="KW-1185">Reference proteome</keyword>
<reference evidence="2 3" key="1">
    <citation type="submission" date="2023-03" db="EMBL/GenBank/DDBJ databases">
        <authorList>
            <person name="Mo P."/>
        </authorList>
    </citation>
    <scope>NUCLEOTIDE SEQUENCE [LARGE SCALE GENOMIC DNA]</scope>
    <source>
        <strain evidence="2 3">HUAS 5</strain>
    </source>
</reference>
<protein>
    <submittedName>
        <fullName evidence="2">Transferase</fullName>
    </submittedName>
</protein>